<organism evidence="1 2">
    <name type="scientific">Candidatus Enterococcus myersii</name>
    <dbReference type="NCBI Taxonomy" id="2815322"/>
    <lineage>
        <taxon>Bacteria</taxon>
        <taxon>Bacillati</taxon>
        <taxon>Bacillota</taxon>
        <taxon>Bacilli</taxon>
        <taxon>Lactobacillales</taxon>
        <taxon>Enterococcaceae</taxon>
        <taxon>Enterococcus</taxon>
    </lineage>
</organism>
<comment type="caution">
    <text evidence="1">The sequence shown here is derived from an EMBL/GenBank/DDBJ whole genome shotgun (WGS) entry which is preliminary data.</text>
</comment>
<gene>
    <name evidence="1" type="ORF">JZO76_00090</name>
</gene>
<accession>A0ABS3H391</accession>
<evidence type="ECO:0000313" key="2">
    <source>
        <dbReference type="Proteomes" id="UP000664256"/>
    </source>
</evidence>
<evidence type="ECO:0008006" key="3">
    <source>
        <dbReference type="Google" id="ProtNLM"/>
    </source>
</evidence>
<proteinExistence type="predicted"/>
<reference evidence="1 2" key="1">
    <citation type="submission" date="2021-03" db="EMBL/GenBank/DDBJ databases">
        <title>Enterococcal diversity collection.</title>
        <authorList>
            <person name="Gilmore M.S."/>
            <person name="Schwartzman J."/>
            <person name="Van Tyne D."/>
            <person name="Martin M."/>
            <person name="Earl A.M."/>
            <person name="Manson A.L."/>
            <person name="Straub T."/>
            <person name="Salamzade R."/>
            <person name="Saavedra J."/>
            <person name="Lebreton F."/>
            <person name="Prichula J."/>
            <person name="Schaufler K."/>
            <person name="Gaca A."/>
            <person name="Sgardioli B."/>
            <person name="Wagenaar J."/>
            <person name="Strong T."/>
        </authorList>
    </citation>
    <scope>NUCLEOTIDE SEQUENCE [LARGE SCALE GENOMIC DNA]</scope>
    <source>
        <strain evidence="1 2">MJM12</strain>
    </source>
</reference>
<dbReference type="Proteomes" id="UP000664256">
    <property type="component" value="Unassembled WGS sequence"/>
</dbReference>
<name>A0ABS3H391_9ENTE</name>
<sequence>MEETKEWTIQVLDAEGNIKYQAAISGNEKKARSLCLQLEKQYQKNRNHVGLKTKKETIAHKRWF</sequence>
<evidence type="ECO:0000313" key="1">
    <source>
        <dbReference type="EMBL" id="MBO0447927.1"/>
    </source>
</evidence>
<dbReference type="EMBL" id="JAFLVT010000001">
    <property type="protein sequence ID" value="MBO0447927.1"/>
    <property type="molecule type" value="Genomic_DNA"/>
</dbReference>
<protein>
    <recommendedName>
        <fullName evidence="3">AP2-like integrase N-terminal domain-containing protein</fullName>
    </recommendedName>
</protein>
<keyword evidence="2" id="KW-1185">Reference proteome</keyword>